<keyword evidence="4" id="KW-0007">Acetylation</keyword>
<proteinExistence type="inferred from homology"/>
<evidence type="ECO:0000259" key="8">
    <source>
        <dbReference type="PROSITE" id="PS51329"/>
    </source>
</evidence>
<dbReference type="SMART" id="SM00673">
    <property type="entry name" value="CARP"/>
    <property type="match status" value="2"/>
</dbReference>
<dbReference type="InterPro" id="IPR016098">
    <property type="entry name" value="CAP/MinC_C"/>
</dbReference>
<keyword evidence="5" id="KW-0143">Chaperone</keyword>
<dbReference type="InterPro" id="IPR012945">
    <property type="entry name" value="Tubulin-bd_cofactor_C_dom"/>
</dbReference>
<evidence type="ECO:0000256" key="1">
    <source>
        <dbReference type="ARBA" id="ARBA00004496"/>
    </source>
</evidence>
<accession>A0AAV1ILP0</accession>
<keyword evidence="3" id="KW-0963">Cytoplasm</keyword>
<dbReference type="Pfam" id="PF07986">
    <property type="entry name" value="TBCC"/>
    <property type="match status" value="1"/>
</dbReference>
<dbReference type="PANTHER" id="PTHR15139">
    <property type="entry name" value="TUBULIN FOLDING COFACTOR C"/>
    <property type="match status" value="1"/>
</dbReference>
<dbReference type="InterPro" id="IPR017901">
    <property type="entry name" value="C-CAP_CF_C-like"/>
</dbReference>
<evidence type="ECO:0000256" key="5">
    <source>
        <dbReference type="ARBA" id="ARBA00023186"/>
    </source>
</evidence>
<keyword evidence="10" id="KW-1185">Reference proteome</keyword>
<dbReference type="InterPro" id="IPR006599">
    <property type="entry name" value="CARP_motif"/>
</dbReference>
<protein>
    <recommendedName>
        <fullName evidence="8">C-CAP/cofactor C-like domain-containing protein</fullName>
    </recommendedName>
</protein>
<dbReference type="GO" id="GO:0015631">
    <property type="term" value="F:tubulin binding"/>
    <property type="evidence" value="ECO:0007669"/>
    <property type="project" value="InterPro"/>
</dbReference>
<dbReference type="GO" id="GO:0007023">
    <property type="term" value="P:post-chaperonin tubulin folding pathway"/>
    <property type="evidence" value="ECO:0007669"/>
    <property type="project" value="InterPro"/>
</dbReference>
<dbReference type="Gene3D" id="1.20.58.1250">
    <property type="entry name" value="Tubulin Binding Cofactor C, N-terminal domain"/>
    <property type="match status" value="1"/>
</dbReference>
<dbReference type="InterPro" id="IPR038397">
    <property type="entry name" value="TBCC_N_sf"/>
</dbReference>
<dbReference type="Gene3D" id="2.160.20.70">
    <property type="match status" value="1"/>
</dbReference>
<feature type="compositionally biased region" description="Basic and acidic residues" evidence="7">
    <location>
        <begin position="159"/>
        <end position="170"/>
    </location>
</feature>
<dbReference type="InterPro" id="IPR031925">
    <property type="entry name" value="TBCC_N"/>
</dbReference>
<dbReference type="Pfam" id="PF16752">
    <property type="entry name" value="TBCC_N"/>
    <property type="match status" value="1"/>
</dbReference>
<evidence type="ECO:0000256" key="2">
    <source>
        <dbReference type="ARBA" id="ARBA00008848"/>
    </source>
</evidence>
<comment type="similarity">
    <text evidence="2">Belongs to the TBCC family.</text>
</comment>
<organism evidence="9 10">
    <name type="scientific">Coccomyxa viridis</name>
    <dbReference type="NCBI Taxonomy" id="1274662"/>
    <lineage>
        <taxon>Eukaryota</taxon>
        <taxon>Viridiplantae</taxon>
        <taxon>Chlorophyta</taxon>
        <taxon>core chlorophytes</taxon>
        <taxon>Trebouxiophyceae</taxon>
        <taxon>Trebouxiophyceae incertae sedis</taxon>
        <taxon>Coccomyxaceae</taxon>
        <taxon>Coccomyxa</taxon>
    </lineage>
</organism>
<evidence type="ECO:0000313" key="10">
    <source>
        <dbReference type="Proteomes" id="UP001314263"/>
    </source>
</evidence>
<dbReference type="PANTHER" id="PTHR15139:SF0">
    <property type="entry name" value="TUBULIN-SPECIFIC CHAPERONE C"/>
    <property type="match status" value="1"/>
</dbReference>
<dbReference type="PROSITE" id="PS51329">
    <property type="entry name" value="C_CAP_COFACTOR_C"/>
    <property type="match status" value="1"/>
</dbReference>
<evidence type="ECO:0000313" key="9">
    <source>
        <dbReference type="EMBL" id="CAK0787551.1"/>
    </source>
</evidence>
<dbReference type="GO" id="GO:0005737">
    <property type="term" value="C:cytoplasm"/>
    <property type="evidence" value="ECO:0007669"/>
    <property type="project" value="UniProtKB-SubCell"/>
</dbReference>
<comment type="caution">
    <text evidence="9">The sequence shown here is derived from an EMBL/GenBank/DDBJ whole genome shotgun (WGS) entry which is preliminary data.</text>
</comment>
<feature type="domain" description="C-CAP/cofactor C-like" evidence="8">
    <location>
        <begin position="188"/>
        <end position="326"/>
    </location>
</feature>
<comment type="subcellular location">
    <subcellularLocation>
        <location evidence="1">Cytoplasm</location>
    </subcellularLocation>
</comment>
<sequence length="362" mass="38856">MTIGSTPAVLARIKERDEHRVAGLQGRASSEATSHSLASRCALLEHRVREVFGGLRGAPQEQQASHLDAAASALSIYENAVAEASSHLPTYEAQQLQACIKGLREGLLQLRAQCEPKKRFSFARKAALAQAEPAGLPTGPCGDRQSMPETGMAQQSDMMQHKASEQDRPVMPEGNLHTGTSGSSAAPPHDTGSALSGRRISGRQGESIEYAVPGEGGPLTISDLVSCTVCVWGQLEALRLIGLQDCTVLAGPVHGSAFVQGVKDSVLVIECNQARIHTSTDTTLLLRVQSKPIIEHCTRLRFGPIPNPKHESPDERKWQQVQDFGWLKCTPSPNWSVVKEDEAVEPAMAAMLARWGGAGQAR</sequence>
<comment type="subunit">
    <text evidence="6">Supercomplex made of cofactors A to E. Cofactors A and D function by capturing and stabilizing tubulin in a quasi-native conformation. Cofactor E binds to the cofactor D-tubulin complex; interaction with cofactor C then causes the release of tubulin polypeptides that are committed to the native state.</text>
</comment>
<gene>
    <name evidence="9" type="ORF">CVIRNUC_010772</name>
</gene>
<name>A0AAV1ILP0_9CHLO</name>
<evidence type="ECO:0000256" key="3">
    <source>
        <dbReference type="ARBA" id="ARBA00022490"/>
    </source>
</evidence>
<dbReference type="AlphaFoldDB" id="A0AAV1ILP0"/>
<evidence type="ECO:0000256" key="6">
    <source>
        <dbReference type="ARBA" id="ARBA00026055"/>
    </source>
</evidence>
<dbReference type="Proteomes" id="UP001314263">
    <property type="component" value="Unassembled WGS sequence"/>
</dbReference>
<reference evidence="9 10" key="1">
    <citation type="submission" date="2023-10" db="EMBL/GenBank/DDBJ databases">
        <authorList>
            <person name="Maclean D."/>
            <person name="Macfadyen A."/>
        </authorList>
    </citation>
    <scope>NUCLEOTIDE SEQUENCE [LARGE SCALE GENOMIC DNA]</scope>
</reference>
<evidence type="ECO:0000256" key="4">
    <source>
        <dbReference type="ARBA" id="ARBA00022990"/>
    </source>
</evidence>
<dbReference type="GO" id="GO:0007021">
    <property type="term" value="P:tubulin complex assembly"/>
    <property type="evidence" value="ECO:0007669"/>
    <property type="project" value="TreeGrafter"/>
</dbReference>
<dbReference type="InterPro" id="IPR027684">
    <property type="entry name" value="TBCC"/>
</dbReference>
<evidence type="ECO:0000256" key="7">
    <source>
        <dbReference type="SAM" id="MobiDB-lite"/>
    </source>
</evidence>
<dbReference type="EMBL" id="CAUYUE010000017">
    <property type="protein sequence ID" value="CAK0787551.1"/>
    <property type="molecule type" value="Genomic_DNA"/>
</dbReference>
<feature type="region of interest" description="Disordered" evidence="7">
    <location>
        <begin position="131"/>
        <end position="200"/>
    </location>
</feature>